<dbReference type="PANTHER" id="PTHR20956:SF12">
    <property type="entry name" value="FLYWCH-TYPE DOMAIN-CONTAINING PROTEIN"/>
    <property type="match status" value="1"/>
</dbReference>
<dbReference type="PANTHER" id="PTHR20956">
    <property type="entry name" value="HEH2P"/>
    <property type="match status" value="1"/>
</dbReference>
<comment type="caution">
    <text evidence="5">The sequence shown here is derived from an EMBL/GenBank/DDBJ whole genome shotgun (WGS) entry which is preliminary data.</text>
</comment>
<dbReference type="InterPro" id="IPR007588">
    <property type="entry name" value="Znf_FLYWCH"/>
</dbReference>
<keyword evidence="6" id="KW-1185">Reference proteome</keyword>
<evidence type="ECO:0000313" key="6">
    <source>
        <dbReference type="Proteomes" id="UP000242188"/>
    </source>
</evidence>
<keyword evidence="1" id="KW-0479">Metal-binding</keyword>
<dbReference type="Pfam" id="PF04500">
    <property type="entry name" value="FLYWCH"/>
    <property type="match status" value="1"/>
</dbReference>
<feature type="domain" description="FLYWCH-type" evidence="4">
    <location>
        <begin position="177"/>
        <end position="235"/>
    </location>
</feature>
<protein>
    <recommendedName>
        <fullName evidence="4">FLYWCH-type domain-containing protein</fullName>
    </recommendedName>
</protein>
<evidence type="ECO:0000256" key="2">
    <source>
        <dbReference type="ARBA" id="ARBA00022771"/>
    </source>
</evidence>
<dbReference type="OrthoDB" id="6047183at2759"/>
<evidence type="ECO:0000256" key="3">
    <source>
        <dbReference type="ARBA" id="ARBA00022833"/>
    </source>
</evidence>
<organism evidence="5 6">
    <name type="scientific">Mizuhopecten yessoensis</name>
    <name type="common">Japanese scallop</name>
    <name type="synonym">Patinopecten yessoensis</name>
    <dbReference type="NCBI Taxonomy" id="6573"/>
    <lineage>
        <taxon>Eukaryota</taxon>
        <taxon>Metazoa</taxon>
        <taxon>Spiralia</taxon>
        <taxon>Lophotrochozoa</taxon>
        <taxon>Mollusca</taxon>
        <taxon>Bivalvia</taxon>
        <taxon>Autobranchia</taxon>
        <taxon>Pteriomorphia</taxon>
        <taxon>Pectinida</taxon>
        <taxon>Pectinoidea</taxon>
        <taxon>Pectinidae</taxon>
        <taxon>Mizuhopecten</taxon>
    </lineage>
</organism>
<dbReference type="Proteomes" id="UP000242188">
    <property type="component" value="Unassembled WGS sequence"/>
</dbReference>
<dbReference type="EMBL" id="NEDP02005384">
    <property type="protein sequence ID" value="OWF41527.1"/>
    <property type="molecule type" value="Genomic_DNA"/>
</dbReference>
<dbReference type="GO" id="GO:0008270">
    <property type="term" value="F:zinc ion binding"/>
    <property type="evidence" value="ECO:0007669"/>
    <property type="project" value="UniProtKB-KW"/>
</dbReference>
<evidence type="ECO:0000256" key="1">
    <source>
        <dbReference type="ARBA" id="ARBA00022723"/>
    </source>
</evidence>
<proteinExistence type="predicted"/>
<reference evidence="5 6" key="1">
    <citation type="journal article" date="2017" name="Nat. Ecol. Evol.">
        <title>Scallop genome provides insights into evolution of bilaterian karyotype and development.</title>
        <authorList>
            <person name="Wang S."/>
            <person name="Zhang J."/>
            <person name="Jiao W."/>
            <person name="Li J."/>
            <person name="Xun X."/>
            <person name="Sun Y."/>
            <person name="Guo X."/>
            <person name="Huan P."/>
            <person name="Dong B."/>
            <person name="Zhang L."/>
            <person name="Hu X."/>
            <person name="Sun X."/>
            <person name="Wang J."/>
            <person name="Zhao C."/>
            <person name="Wang Y."/>
            <person name="Wang D."/>
            <person name="Huang X."/>
            <person name="Wang R."/>
            <person name="Lv J."/>
            <person name="Li Y."/>
            <person name="Zhang Z."/>
            <person name="Liu B."/>
            <person name="Lu W."/>
            <person name="Hui Y."/>
            <person name="Liang J."/>
            <person name="Zhou Z."/>
            <person name="Hou R."/>
            <person name="Li X."/>
            <person name="Liu Y."/>
            <person name="Li H."/>
            <person name="Ning X."/>
            <person name="Lin Y."/>
            <person name="Zhao L."/>
            <person name="Xing Q."/>
            <person name="Dou J."/>
            <person name="Li Y."/>
            <person name="Mao J."/>
            <person name="Guo H."/>
            <person name="Dou H."/>
            <person name="Li T."/>
            <person name="Mu C."/>
            <person name="Jiang W."/>
            <person name="Fu Q."/>
            <person name="Fu X."/>
            <person name="Miao Y."/>
            <person name="Liu J."/>
            <person name="Yu Q."/>
            <person name="Li R."/>
            <person name="Liao H."/>
            <person name="Li X."/>
            <person name="Kong Y."/>
            <person name="Jiang Z."/>
            <person name="Chourrout D."/>
            <person name="Li R."/>
            <person name="Bao Z."/>
        </authorList>
    </citation>
    <scope>NUCLEOTIDE SEQUENCE [LARGE SCALE GENOMIC DNA]</scope>
    <source>
        <strain evidence="5 6">PY_sf001</strain>
    </source>
</reference>
<evidence type="ECO:0000313" key="5">
    <source>
        <dbReference type="EMBL" id="OWF41527.1"/>
    </source>
</evidence>
<keyword evidence="2" id="KW-0863">Zinc-finger</keyword>
<gene>
    <name evidence="5" type="ORF">KP79_PYT02184</name>
</gene>
<sequence>MGPPMLKRSDATASVDVIASFGEERCHIRTFSGVFDSNLRVISLTTGARALMYPGKDTNIASGTLAIRPITPPAFGFSPIRRLDATFVVPDSATDDPDATFPVSTGGDTIDEMNTKKETSMMLLSTFRTSQPMTTVLTSLSKTMMTRLAEQSLADALITDTVLEDEEVTWGVVDQGTNRRCRKLVSSDGYTYTVKGSTKTTTTWRCSVRNKKVWCRASVSQRGDVFTCGTIDHVHGSDNLAMKRVKVKTQVSK</sequence>
<dbReference type="Gene3D" id="2.20.25.240">
    <property type="match status" value="1"/>
</dbReference>
<name>A0A210PYG0_MIZYE</name>
<evidence type="ECO:0000259" key="4">
    <source>
        <dbReference type="Pfam" id="PF04500"/>
    </source>
</evidence>
<keyword evidence="3" id="KW-0862">Zinc</keyword>
<accession>A0A210PYG0</accession>
<dbReference type="AlphaFoldDB" id="A0A210PYG0"/>